<dbReference type="InterPro" id="IPR036041">
    <property type="entry name" value="Ribosome-inact_prot_sf"/>
</dbReference>
<dbReference type="Proteomes" id="UP000019116">
    <property type="component" value="Chromosome 2B"/>
</dbReference>
<feature type="compositionally biased region" description="Low complexity" evidence="1">
    <location>
        <begin position="351"/>
        <end position="369"/>
    </location>
</feature>
<organism evidence="2">
    <name type="scientific">Triticum aestivum</name>
    <name type="common">Wheat</name>
    <dbReference type="NCBI Taxonomy" id="4565"/>
    <lineage>
        <taxon>Eukaryota</taxon>
        <taxon>Viridiplantae</taxon>
        <taxon>Streptophyta</taxon>
        <taxon>Embryophyta</taxon>
        <taxon>Tracheophyta</taxon>
        <taxon>Spermatophyta</taxon>
        <taxon>Magnoliopsida</taxon>
        <taxon>Liliopsida</taxon>
        <taxon>Poales</taxon>
        <taxon>Poaceae</taxon>
        <taxon>BOP clade</taxon>
        <taxon>Pooideae</taxon>
        <taxon>Triticodae</taxon>
        <taxon>Triticeae</taxon>
        <taxon>Triticinae</taxon>
        <taxon>Triticum</taxon>
    </lineage>
</organism>
<accession>A0A3B6C3A5</accession>
<dbReference type="GO" id="GO:0030598">
    <property type="term" value="F:rRNA N-glycosylase activity"/>
    <property type="evidence" value="ECO:0007669"/>
    <property type="project" value="InterPro"/>
</dbReference>
<reference evidence="2" key="2">
    <citation type="submission" date="2018-10" db="UniProtKB">
        <authorList>
            <consortium name="EnsemblPlants"/>
        </authorList>
    </citation>
    <scope>IDENTIFICATION</scope>
</reference>
<dbReference type="SUPFAM" id="SSF56371">
    <property type="entry name" value="Ribosome inactivating proteins (RIP)"/>
    <property type="match status" value="1"/>
</dbReference>
<name>A0A3B6C3A5_WHEAT</name>
<dbReference type="Gramene" id="TraesCS2B02G217000.1">
    <property type="protein sequence ID" value="TraesCS2B02G217000.1"/>
    <property type="gene ID" value="TraesCS2B02G217000"/>
</dbReference>
<evidence type="ECO:0000313" key="3">
    <source>
        <dbReference type="Proteomes" id="UP000019116"/>
    </source>
</evidence>
<dbReference type="GO" id="GO:0017148">
    <property type="term" value="P:negative regulation of translation"/>
    <property type="evidence" value="ECO:0007669"/>
    <property type="project" value="InterPro"/>
</dbReference>
<proteinExistence type="predicted"/>
<dbReference type="EnsemblPlants" id="TraesCS2B02G217000.1">
    <property type="protein sequence ID" value="TraesCS2B02G217000.1"/>
    <property type="gene ID" value="TraesCS2B02G217000"/>
</dbReference>
<reference evidence="2" key="1">
    <citation type="submission" date="2018-08" db="EMBL/GenBank/DDBJ databases">
        <authorList>
            <person name="Rossello M."/>
        </authorList>
    </citation>
    <scope>NUCLEOTIDE SEQUENCE [LARGE SCALE GENOMIC DNA]</scope>
    <source>
        <strain evidence="2">cv. Chinese Spring</strain>
    </source>
</reference>
<protein>
    <submittedName>
        <fullName evidence="2">Uncharacterized protein</fullName>
    </submittedName>
</protein>
<feature type="region of interest" description="Disordered" evidence="1">
    <location>
        <begin position="350"/>
        <end position="376"/>
    </location>
</feature>
<dbReference type="Gramene" id="TraesCS2B03G0524800.1">
    <property type="protein sequence ID" value="TraesCS2B03G0524800.1.CDS"/>
    <property type="gene ID" value="TraesCS2B03G0524800"/>
</dbReference>
<keyword evidence="3" id="KW-1185">Reference proteome</keyword>
<evidence type="ECO:0000313" key="2">
    <source>
        <dbReference type="EnsemblPlants" id="TraesCS2B02G217000.1"/>
    </source>
</evidence>
<dbReference type="AlphaFoldDB" id="A0A3B6C3A5"/>
<dbReference type="OMA" id="TEINLEY"/>
<sequence>MLMSKLVTSILISEMSRTYNAKLAAAQQQAESRVRDHRQTRFSDVPVFPPLPTYPRRSELKKLRFLRHLRYAQLQSMGVNGFAFGRPGVPVTSPYAAKHTYHIVQLQKVKDGPIVQFACREADGYTGGWRVLMTKNDSETEPWFECKGFHLPRDIFVNVVKTEYSYSYQNINSIGLSKAILSVIFDFFVSTRGVNPLIITAEGTACLDAVFFILGEGQRFLHFLKLTGRGLRSIKPVFPSQDEATVVTLWRQVCEAILAMCLALVEMHKGLGTEPRDIRRFGYTYRTARGKLVQLNQKCNGLLRFIGPNTEINLEYLCGGDMLLLKHRPEYVNKILMRLDGFTGVFSGTKAQGAEGETSGEQGAEGEASGDSDMQL</sequence>
<evidence type="ECO:0000256" key="1">
    <source>
        <dbReference type="SAM" id="MobiDB-lite"/>
    </source>
</evidence>